<accession>A0A1C7LLQ9</accession>
<sequence>MLAETNTNKLDLFKKARSKIEGIDKATAFLEKYQLIVPGAVPSHNALVTGLLHFTTSGPGGALATEGLVAFAHYADAVQHEEVSTNLMEATMRKLQLLWTSLELTREDLEVQAMSTHELVSKIQETVAQTEECCKTAMSVGVSRTATASHPHTGESLMTARPLTYATAVQHTLPTMHASAIDREEVRA</sequence>
<reference evidence="1 2" key="1">
    <citation type="submission" date="2016-03" db="EMBL/GenBank/DDBJ databases">
        <title>Whole genome sequencing of Grifola frondosa 9006-11.</title>
        <authorList>
            <person name="Min B."/>
            <person name="Park H."/>
            <person name="Kim J.-G."/>
            <person name="Cho H."/>
            <person name="Oh Y.-L."/>
            <person name="Kong W.-S."/>
            <person name="Choi I.-G."/>
        </authorList>
    </citation>
    <scope>NUCLEOTIDE SEQUENCE [LARGE SCALE GENOMIC DNA]</scope>
    <source>
        <strain evidence="1 2">9006-11</strain>
    </source>
</reference>
<keyword evidence="2" id="KW-1185">Reference proteome</keyword>
<dbReference type="AlphaFoldDB" id="A0A1C7LLQ9"/>
<evidence type="ECO:0000313" key="1">
    <source>
        <dbReference type="EMBL" id="OBZ65126.1"/>
    </source>
</evidence>
<proteinExistence type="predicted"/>
<protein>
    <submittedName>
        <fullName evidence="1">Uncharacterized protein</fullName>
    </submittedName>
</protein>
<evidence type="ECO:0000313" key="2">
    <source>
        <dbReference type="Proteomes" id="UP000092993"/>
    </source>
</evidence>
<dbReference type="Proteomes" id="UP000092993">
    <property type="component" value="Unassembled WGS sequence"/>
</dbReference>
<name>A0A1C7LLQ9_GRIFR</name>
<dbReference type="OrthoDB" id="10651210at2759"/>
<dbReference type="EMBL" id="LUGG01000054">
    <property type="protein sequence ID" value="OBZ65126.1"/>
    <property type="molecule type" value="Genomic_DNA"/>
</dbReference>
<comment type="caution">
    <text evidence="1">The sequence shown here is derived from an EMBL/GenBank/DDBJ whole genome shotgun (WGS) entry which is preliminary data.</text>
</comment>
<gene>
    <name evidence="1" type="ORF">A0H81_14887</name>
</gene>
<organism evidence="1 2">
    <name type="scientific">Grifola frondosa</name>
    <name type="common">Maitake</name>
    <name type="synonym">Polyporus frondosus</name>
    <dbReference type="NCBI Taxonomy" id="5627"/>
    <lineage>
        <taxon>Eukaryota</taxon>
        <taxon>Fungi</taxon>
        <taxon>Dikarya</taxon>
        <taxon>Basidiomycota</taxon>
        <taxon>Agaricomycotina</taxon>
        <taxon>Agaricomycetes</taxon>
        <taxon>Polyporales</taxon>
        <taxon>Grifolaceae</taxon>
        <taxon>Grifola</taxon>
    </lineage>
</organism>